<sequence>MYQRNAPFINERALLPVLARVIDLGQGPPGLVSWVRYQLTNWNLPGTGPSESVLHRLACELLHALPNSEPEDRSDEGCNQTVCASPLETVLVPTVVESLC</sequence>
<reference evidence="1 2" key="1">
    <citation type="submission" date="2019-05" db="EMBL/GenBank/DDBJ databases">
        <authorList>
            <consortium name="Science for Life Laboratories"/>
        </authorList>
    </citation>
    <scope>NUCLEOTIDE SEQUENCE [LARGE SCALE GENOMIC DNA]</scope>
    <source>
        <strain evidence="1">Soil9</strain>
    </source>
</reference>
<accession>A0A6P2D5N7</accession>
<name>A0A6P2D5N7_9BACT</name>
<dbReference type="KEGG" id="gms:SOIL9_12650"/>
<evidence type="ECO:0000313" key="1">
    <source>
        <dbReference type="EMBL" id="VTR96449.1"/>
    </source>
</evidence>
<dbReference type="RefSeq" id="WP_162670733.1">
    <property type="nucleotide sequence ID" value="NZ_LR593886.1"/>
</dbReference>
<gene>
    <name evidence="1" type="ORF">SOIL9_12650</name>
</gene>
<dbReference type="Proteomes" id="UP000464178">
    <property type="component" value="Chromosome"/>
</dbReference>
<proteinExistence type="predicted"/>
<evidence type="ECO:0000313" key="2">
    <source>
        <dbReference type="Proteomes" id="UP000464178"/>
    </source>
</evidence>
<protein>
    <submittedName>
        <fullName evidence="1">Uncharacterized protein</fullName>
    </submittedName>
</protein>
<dbReference type="EMBL" id="LR593886">
    <property type="protein sequence ID" value="VTR96449.1"/>
    <property type="molecule type" value="Genomic_DNA"/>
</dbReference>
<organism evidence="1 2">
    <name type="scientific">Gemmata massiliana</name>
    <dbReference type="NCBI Taxonomy" id="1210884"/>
    <lineage>
        <taxon>Bacteria</taxon>
        <taxon>Pseudomonadati</taxon>
        <taxon>Planctomycetota</taxon>
        <taxon>Planctomycetia</taxon>
        <taxon>Gemmatales</taxon>
        <taxon>Gemmataceae</taxon>
        <taxon>Gemmata</taxon>
    </lineage>
</organism>
<dbReference type="AlphaFoldDB" id="A0A6P2D5N7"/>
<keyword evidence="2" id="KW-1185">Reference proteome</keyword>